<comment type="subcellular location">
    <subcellularLocation>
        <location evidence="1 10">Cell membrane</location>
        <topology evidence="1 10">Multi-pass membrane protein</topology>
    </subcellularLocation>
</comment>
<evidence type="ECO:0000259" key="11">
    <source>
        <dbReference type="Pfam" id="PF00999"/>
    </source>
</evidence>
<evidence type="ECO:0000313" key="12">
    <source>
        <dbReference type="EMBL" id="MED5016471.1"/>
    </source>
</evidence>
<feature type="transmembrane region" description="Helical" evidence="10">
    <location>
        <begin position="152"/>
        <end position="174"/>
    </location>
</feature>
<evidence type="ECO:0000256" key="4">
    <source>
        <dbReference type="ARBA" id="ARBA00022692"/>
    </source>
</evidence>
<dbReference type="PANTHER" id="PTHR10110:SF86">
    <property type="entry name" value="SODIUM_HYDROGEN EXCHANGER 7"/>
    <property type="match status" value="1"/>
</dbReference>
<organism evidence="12 13">
    <name type="scientific">Paenibacillus chibensis</name>
    <dbReference type="NCBI Taxonomy" id="59846"/>
    <lineage>
        <taxon>Bacteria</taxon>
        <taxon>Bacillati</taxon>
        <taxon>Bacillota</taxon>
        <taxon>Bacilli</taxon>
        <taxon>Bacillales</taxon>
        <taxon>Paenibacillaceae</taxon>
        <taxon>Paenibacillus</taxon>
    </lineage>
</organism>
<gene>
    <name evidence="12" type="ORF">P9847_04015</name>
</gene>
<keyword evidence="10" id="KW-0050">Antiport</keyword>
<evidence type="ECO:0000256" key="7">
    <source>
        <dbReference type="ARBA" id="ARBA00023065"/>
    </source>
</evidence>
<comment type="caution">
    <text evidence="12">The sequence shown here is derived from an EMBL/GenBank/DDBJ whole genome shotgun (WGS) entry which is preliminary data.</text>
</comment>
<comment type="function">
    <text evidence="10">Na(+)/H(+) antiporter that extrudes sodium in exchange for external protons.</text>
</comment>
<keyword evidence="13" id="KW-1185">Reference proteome</keyword>
<keyword evidence="3 10" id="KW-1003">Cell membrane</keyword>
<keyword evidence="9 10" id="KW-0739">Sodium transport</keyword>
<dbReference type="InterPro" id="IPR018422">
    <property type="entry name" value="Cation/H_exchanger_CPA1"/>
</dbReference>
<feature type="transmembrane region" description="Helical" evidence="10">
    <location>
        <begin position="387"/>
        <end position="407"/>
    </location>
</feature>
<sequence length="666" mass="75229">MELFEFILLMLAAVSLSNLVNRFIPSVSVPIIQIVLGMLMTLLPLHYELKLNPELFLLLFIAPLLFNDGRHADKEALWRLKRPILLLALGLVFVTVAVVGYFLNWLLPVIPLAASFALAAALAPTDAVAVGALEQKVKIPHRTMQILEGESLINDASGLVSFQFAVAAMVTGMFSFNAAGISFISISLGGVILGLLLTLVKYGVVQWLRRLGMENVTLHMLIEILTPFVIFMAAEELGVNGILAVVAAGIAHSFGFKKMNPEVAKLSVVSKSTWSVIVFVLNGLVFLLLGTQLPDIIQTIWSSAEIANFKVVMYSFFLTLAVLGLRLIWALIMDIFEGIKPRAPWKYRLKQAHILSLSGVRGTITLASTLSLPFFLNDGTAFPARDLIIFLAAGVILWTLLASNYLLPLVVGKETQTEQEEEEIQAKIEILRNVVTGLNELSTDQNRLATAQVINTYTSRIRTLRKDEKRDNVQRFLGLSVLKWQRENTLLMLKKKEVNPYTAHRYLNKINQLLFMQTKDSRYKKEMFPVKRWIEMLGILHPARLTIRERRAELTRLKMNNIAYVIQQLNVLLAKGEPDMETVSSLILQYERMLLHLTRNESRDESDTFNRKEFDLTVQELARVGIQLERDHIQTMFETGRISRQSMKDMKQDILFMEHELRGETG</sequence>
<feature type="transmembrane region" description="Helical" evidence="10">
    <location>
        <begin position="311"/>
        <end position="333"/>
    </location>
</feature>
<evidence type="ECO:0000256" key="1">
    <source>
        <dbReference type="ARBA" id="ARBA00004651"/>
    </source>
</evidence>
<dbReference type="InterPro" id="IPR006153">
    <property type="entry name" value="Cation/H_exchanger_TM"/>
</dbReference>
<dbReference type="Proteomes" id="UP001343257">
    <property type="component" value="Unassembled WGS sequence"/>
</dbReference>
<evidence type="ECO:0000256" key="3">
    <source>
        <dbReference type="ARBA" id="ARBA00022475"/>
    </source>
</evidence>
<keyword evidence="4 10" id="KW-0812">Transmembrane</keyword>
<name>A0ABU6PNL8_9BACL</name>
<dbReference type="RefSeq" id="WP_328275572.1">
    <property type="nucleotide sequence ID" value="NZ_JARTLD010000009.1"/>
</dbReference>
<evidence type="ECO:0000256" key="8">
    <source>
        <dbReference type="ARBA" id="ARBA00023136"/>
    </source>
</evidence>
<accession>A0ABU6PNL8</accession>
<protein>
    <submittedName>
        <fullName evidence="12">Na+/H+ antiporter</fullName>
    </submittedName>
</protein>
<dbReference type="Gene3D" id="6.10.140.1330">
    <property type="match status" value="1"/>
</dbReference>
<feature type="transmembrane region" description="Helical" evidence="10">
    <location>
        <begin position="354"/>
        <end position="375"/>
    </location>
</feature>
<keyword evidence="7 10" id="KW-0406">Ion transport</keyword>
<feature type="transmembrane region" description="Helical" evidence="10">
    <location>
        <begin position="239"/>
        <end position="256"/>
    </location>
</feature>
<evidence type="ECO:0000256" key="5">
    <source>
        <dbReference type="ARBA" id="ARBA00022989"/>
    </source>
</evidence>
<dbReference type="NCBIfam" id="TIGR00831">
    <property type="entry name" value="a_cpa1"/>
    <property type="match status" value="1"/>
</dbReference>
<evidence type="ECO:0000313" key="13">
    <source>
        <dbReference type="Proteomes" id="UP001343257"/>
    </source>
</evidence>
<evidence type="ECO:0000256" key="6">
    <source>
        <dbReference type="ARBA" id="ARBA00023053"/>
    </source>
</evidence>
<feature type="transmembrane region" description="Helical" evidence="10">
    <location>
        <begin position="216"/>
        <end position="233"/>
    </location>
</feature>
<dbReference type="EMBL" id="JARTLD010000009">
    <property type="protein sequence ID" value="MED5016471.1"/>
    <property type="molecule type" value="Genomic_DNA"/>
</dbReference>
<keyword evidence="6 10" id="KW-0915">Sodium</keyword>
<evidence type="ECO:0000256" key="9">
    <source>
        <dbReference type="ARBA" id="ARBA00023201"/>
    </source>
</evidence>
<keyword evidence="8 10" id="KW-0472">Membrane</keyword>
<feature type="domain" description="Cation/H+ exchanger transmembrane" evidence="11">
    <location>
        <begin position="12"/>
        <end position="401"/>
    </location>
</feature>
<dbReference type="InterPro" id="IPR004705">
    <property type="entry name" value="Cation/H_exchanger_CPA1_bac"/>
</dbReference>
<feature type="transmembrane region" description="Helical" evidence="10">
    <location>
        <begin position="268"/>
        <end position="291"/>
    </location>
</feature>
<dbReference type="PANTHER" id="PTHR10110">
    <property type="entry name" value="SODIUM/HYDROGEN EXCHANGER"/>
    <property type="match status" value="1"/>
</dbReference>
<evidence type="ECO:0000256" key="2">
    <source>
        <dbReference type="ARBA" id="ARBA00022448"/>
    </source>
</evidence>
<feature type="transmembrane region" description="Helical" evidence="10">
    <location>
        <begin position="84"/>
        <end position="103"/>
    </location>
</feature>
<keyword evidence="2 10" id="KW-0813">Transport</keyword>
<proteinExistence type="inferred from homology"/>
<keyword evidence="5 10" id="KW-1133">Transmembrane helix</keyword>
<evidence type="ECO:0000256" key="10">
    <source>
        <dbReference type="RuleBase" id="RU366002"/>
    </source>
</evidence>
<comment type="similarity">
    <text evidence="10">Belongs to the monovalent cation:proton antiporter 1 (CPA1) transporter (TC 2.A.36) family.</text>
</comment>
<feature type="transmembrane region" description="Helical" evidence="10">
    <location>
        <begin position="31"/>
        <end position="49"/>
    </location>
</feature>
<dbReference type="Pfam" id="PF00999">
    <property type="entry name" value="Na_H_Exchanger"/>
    <property type="match status" value="1"/>
</dbReference>
<feature type="transmembrane region" description="Helical" evidence="10">
    <location>
        <begin position="109"/>
        <end position="132"/>
    </location>
</feature>
<feature type="transmembrane region" description="Helical" evidence="10">
    <location>
        <begin position="180"/>
        <end position="204"/>
    </location>
</feature>
<reference evidence="12 13" key="1">
    <citation type="submission" date="2023-03" db="EMBL/GenBank/DDBJ databases">
        <title>Bacillus Genome Sequencing.</title>
        <authorList>
            <person name="Dunlap C."/>
        </authorList>
    </citation>
    <scope>NUCLEOTIDE SEQUENCE [LARGE SCALE GENOMIC DNA]</scope>
    <source>
        <strain evidence="12 13">NRS-52</strain>
    </source>
</reference>